<dbReference type="AlphaFoldDB" id="A0A2M8M558"/>
<evidence type="ECO:0000313" key="1">
    <source>
        <dbReference type="EMBL" id="PJE99352.1"/>
    </source>
</evidence>
<keyword evidence="2" id="KW-1185">Reference proteome</keyword>
<gene>
    <name evidence="1" type="ORF">CUT44_05230</name>
</gene>
<reference evidence="1 2" key="1">
    <citation type="submission" date="2017-11" db="EMBL/GenBank/DDBJ databases">
        <title>Streptomyces carmine sp. nov., a novel actinomycete isolated from Sophora alopecuroides in Xinjiang, China.</title>
        <authorList>
            <person name="Wang Y."/>
            <person name="Luo X."/>
            <person name="Wan C."/>
            <person name="Zhang L."/>
        </authorList>
    </citation>
    <scope>NUCLEOTIDE SEQUENCE [LARGE SCALE GENOMIC DNA]</scope>
    <source>
        <strain evidence="1 2">TRM SA0054</strain>
    </source>
</reference>
<dbReference type="EMBL" id="PGGW01000016">
    <property type="protein sequence ID" value="PJE99352.1"/>
    <property type="molecule type" value="Genomic_DNA"/>
</dbReference>
<sequence>MPSTITAEHVRELLSSTDPDPRLVLLAGRARVVPAAETDTDRYRGAVEIVSRDELTARLGSRGQDGPEPSDRELTELAARLEAVVTGLGA</sequence>
<accession>A0A2M8M558</accession>
<protein>
    <recommendedName>
        <fullName evidence="3">Pyridine nucleotide-disulfide oxidoreductase</fullName>
    </recommendedName>
</protein>
<proteinExistence type="predicted"/>
<evidence type="ECO:0008006" key="3">
    <source>
        <dbReference type="Google" id="ProtNLM"/>
    </source>
</evidence>
<dbReference type="RefSeq" id="WP_100200966.1">
    <property type="nucleotide sequence ID" value="NZ_PGGW01000016.1"/>
</dbReference>
<name>A0A2M8M558_9ACTN</name>
<evidence type="ECO:0000313" key="2">
    <source>
        <dbReference type="Proteomes" id="UP000230407"/>
    </source>
</evidence>
<dbReference type="Proteomes" id="UP000230407">
    <property type="component" value="Unassembled WGS sequence"/>
</dbReference>
<comment type="caution">
    <text evidence="1">The sequence shown here is derived from an EMBL/GenBank/DDBJ whole genome shotgun (WGS) entry which is preliminary data.</text>
</comment>
<organism evidence="1 2">
    <name type="scientific">Streptomyces carminius</name>
    <dbReference type="NCBI Taxonomy" id="2665496"/>
    <lineage>
        <taxon>Bacteria</taxon>
        <taxon>Bacillati</taxon>
        <taxon>Actinomycetota</taxon>
        <taxon>Actinomycetes</taxon>
        <taxon>Kitasatosporales</taxon>
        <taxon>Streptomycetaceae</taxon>
        <taxon>Streptomyces</taxon>
    </lineage>
</organism>